<dbReference type="Pfam" id="PF06821">
    <property type="entry name" value="Ser_hydrolase"/>
    <property type="match status" value="1"/>
</dbReference>
<sequence>MIFVIFHGSFGTPEGNWFPELEEQLEALGQTVLSPQFPVEDYDLFTEKGQKQKPQNQNLENWLEFFSKNILPKLKKSEKICFIGHSIGPIFILHAVNKFHIALDSAIFVSPFMEPSTKDTPWQYQLVNSSFYKTDFDFNKLKKLIPVSYVLYSDNDPYVPKKYSIDFAQKLESSTIMVKQAGHLNSEVNLNEFPLVLELCKTRLNLSLYQKYLSYRNRLLSPVSMRVKHEEIIYMNPQEGYDEGIFHFRNLKKGGFCTLYTELDYWNSESKYMEEARRCVKRTGNLTRVMILDNKEDLKKDIVIKQMELDIKAGIKVLYCLYEDIKNEVSEPDFGIWDDDYVCIVGFDKAKKVNEVKLSSRKADLEKAKKWEKYILSKARVL</sequence>
<protein>
    <recommendedName>
        <fullName evidence="3">AB hydrolase-1 domain-containing protein</fullName>
    </recommendedName>
</protein>
<dbReference type="Gene3D" id="3.40.50.1820">
    <property type="entry name" value="alpha/beta hydrolase"/>
    <property type="match status" value="1"/>
</dbReference>
<dbReference type="InterPro" id="IPR029058">
    <property type="entry name" value="AB_hydrolase_fold"/>
</dbReference>
<dbReference type="PANTHER" id="PTHR15394">
    <property type="entry name" value="SERINE HYDROLASE RBBP9"/>
    <property type="match status" value="1"/>
</dbReference>
<dbReference type="AlphaFoldDB" id="A0A1J4TKX6"/>
<dbReference type="PANTHER" id="PTHR15394:SF3">
    <property type="entry name" value="SERINE HYDROLASE RBBP9"/>
    <property type="match status" value="1"/>
</dbReference>
<dbReference type="SUPFAM" id="SSF53474">
    <property type="entry name" value="alpha/beta-Hydrolases"/>
    <property type="match status" value="1"/>
</dbReference>
<name>A0A1J4TKX6_9BACT</name>
<gene>
    <name evidence="1" type="ORF">AUJ73_05010</name>
</gene>
<comment type="caution">
    <text evidence="1">The sequence shown here is derived from an EMBL/GenBank/DDBJ whole genome shotgun (WGS) entry which is preliminary data.</text>
</comment>
<dbReference type="STRING" id="1805209.AUJ73_05010"/>
<dbReference type="InterPro" id="IPR010662">
    <property type="entry name" value="RBBP9/YdeN"/>
</dbReference>
<proteinExistence type="predicted"/>
<evidence type="ECO:0008006" key="3">
    <source>
        <dbReference type="Google" id="ProtNLM"/>
    </source>
</evidence>
<evidence type="ECO:0000313" key="2">
    <source>
        <dbReference type="Proteomes" id="UP000183120"/>
    </source>
</evidence>
<evidence type="ECO:0000313" key="1">
    <source>
        <dbReference type="EMBL" id="OIO12804.1"/>
    </source>
</evidence>
<dbReference type="GO" id="GO:0016787">
    <property type="term" value="F:hydrolase activity"/>
    <property type="evidence" value="ECO:0007669"/>
    <property type="project" value="InterPro"/>
</dbReference>
<accession>A0A1J4TKX6</accession>
<reference evidence="1 2" key="1">
    <citation type="journal article" date="2016" name="Environ. Microbiol.">
        <title>Genomic resolution of a cold subsurface aquifer community provides metabolic insights for novel microbes adapted to high CO concentrations.</title>
        <authorList>
            <person name="Probst A.J."/>
            <person name="Castelle C.J."/>
            <person name="Singh A."/>
            <person name="Brown C.T."/>
            <person name="Anantharaman K."/>
            <person name="Sharon I."/>
            <person name="Hug L.A."/>
            <person name="Burstein D."/>
            <person name="Emerson J.B."/>
            <person name="Thomas B.C."/>
            <person name="Banfield J.F."/>
        </authorList>
    </citation>
    <scope>NUCLEOTIDE SEQUENCE [LARGE SCALE GENOMIC DNA]</scope>
    <source>
        <strain evidence="1">CG1_02_37_22</strain>
    </source>
</reference>
<organism evidence="1 2">
    <name type="scientific">Candidatus Gottesmanbacteria bacterium CG1_02_37_22</name>
    <dbReference type="NCBI Taxonomy" id="1805209"/>
    <lineage>
        <taxon>Bacteria</taxon>
        <taxon>Candidatus Gottesmaniibacteriota</taxon>
    </lineage>
</organism>
<dbReference type="EMBL" id="MNUY01000079">
    <property type="protein sequence ID" value="OIO12804.1"/>
    <property type="molecule type" value="Genomic_DNA"/>
</dbReference>
<dbReference type="Proteomes" id="UP000183120">
    <property type="component" value="Unassembled WGS sequence"/>
</dbReference>